<proteinExistence type="predicted"/>
<keyword evidence="2" id="KW-1185">Reference proteome</keyword>
<sequence length="91" mass="10374">MLVISWLVVTILKLSISIFRFFVVVSDSYPCWSFVITFCEVERPIRGYKSSRRLSPCGRLCLHYRIADLCLPTSSRIPLSEGVFCQLVGVV</sequence>
<dbReference type="Proteomes" id="UP001163798">
    <property type="component" value="Unassembled WGS sequence"/>
</dbReference>
<accession>A0AA38KN64</accession>
<evidence type="ECO:0000313" key="2">
    <source>
        <dbReference type="Proteomes" id="UP001163798"/>
    </source>
</evidence>
<dbReference type="EMBL" id="MU793403">
    <property type="protein sequence ID" value="KAJ3783809.1"/>
    <property type="molecule type" value="Genomic_DNA"/>
</dbReference>
<organism evidence="1 2">
    <name type="scientific">Lentinula aff. detonsa</name>
    <dbReference type="NCBI Taxonomy" id="2804958"/>
    <lineage>
        <taxon>Eukaryota</taxon>
        <taxon>Fungi</taxon>
        <taxon>Dikarya</taxon>
        <taxon>Basidiomycota</taxon>
        <taxon>Agaricomycotina</taxon>
        <taxon>Agaricomycetes</taxon>
        <taxon>Agaricomycetidae</taxon>
        <taxon>Agaricales</taxon>
        <taxon>Marasmiineae</taxon>
        <taxon>Omphalotaceae</taxon>
        <taxon>Lentinula</taxon>
    </lineage>
</organism>
<gene>
    <name evidence="1" type="ORF">GGU10DRAFT_359866</name>
</gene>
<reference evidence="1" key="1">
    <citation type="submission" date="2022-08" db="EMBL/GenBank/DDBJ databases">
        <authorList>
            <consortium name="DOE Joint Genome Institute"/>
            <person name="Min B."/>
            <person name="Riley R."/>
            <person name="Sierra-Patev S."/>
            <person name="Naranjo-Ortiz M."/>
            <person name="Looney B."/>
            <person name="Konkel Z."/>
            <person name="Slot J.C."/>
            <person name="Sakamoto Y."/>
            <person name="Steenwyk J.L."/>
            <person name="Rokas A."/>
            <person name="Carro J."/>
            <person name="Camarero S."/>
            <person name="Ferreira P."/>
            <person name="Molpeceres G."/>
            <person name="Ruiz-Duenas F.J."/>
            <person name="Serrano A."/>
            <person name="Henrissat B."/>
            <person name="Drula E."/>
            <person name="Hughes K.W."/>
            <person name="Mata J.L."/>
            <person name="Ishikawa N.K."/>
            <person name="Vargas-Isla R."/>
            <person name="Ushijima S."/>
            <person name="Smith C.A."/>
            <person name="Ahrendt S."/>
            <person name="Andreopoulos W."/>
            <person name="He G."/>
            <person name="Labutti K."/>
            <person name="Lipzen A."/>
            <person name="Ng V."/>
            <person name="Sandor L."/>
            <person name="Barry K."/>
            <person name="Martinez A.T."/>
            <person name="Xiao Y."/>
            <person name="Gibbons J.G."/>
            <person name="Terashima K."/>
            <person name="Hibbett D.S."/>
            <person name="Grigoriev I.V."/>
        </authorList>
    </citation>
    <scope>NUCLEOTIDE SEQUENCE</scope>
    <source>
        <strain evidence="1">TFB10291</strain>
    </source>
</reference>
<comment type="caution">
    <text evidence="1">The sequence shown here is derived from an EMBL/GenBank/DDBJ whole genome shotgun (WGS) entry which is preliminary data.</text>
</comment>
<dbReference type="AlphaFoldDB" id="A0AA38KN64"/>
<evidence type="ECO:0000313" key="1">
    <source>
        <dbReference type="EMBL" id="KAJ3783809.1"/>
    </source>
</evidence>
<protein>
    <submittedName>
        <fullName evidence="1">Uncharacterized protein</fullName>
    </submittedName>
</protein>
<name>A0AA38KN64_9AGAR</name>